<dbReference type="Gene3D" id="2.160.10.10">
    <property type="entry name" value="Hexapeptide repeat proteins"/>
    <property type="match status" value="1"/>
</dbReference>
<keyword evidence="1" id="KW-0012">Acyltransferase</keyword>
<accession>A0A6N7YRH5</accession>
<evidence type="ECO:0000313" key="1">
    <source>
        <dbReference type="EMBL" id="MTD54508.1"/>
    </source>
</evidence>
<dbReference type="PANTHER" id="PTHR43300">
    <property type="entry name" value="ACETYLTRANSFERASE"/>
    <property type="match status" value="1"/>
</dbReference>
<name>A0A6N7YRH5_9PSEU</name>
<organism evidence="1 2">
    <name type="scientific">Amycolatopsis pithecellobii</name>
    <dbReference type="NCBI Taxonomy" id="664692"/>
    <lineage>
        <taxon>Bacteria</taxon>
        <taxon>Bacillati</taxon>
        <taxon>Actinomycetota</taxon>
        <taxon>Actinomycetes</taxon>
        <taxon>Pseudonocardiales</taxon>
        <taxon>Pseudonocardiaceae</taxon>
        <taxon>Amycolatopsis</taxon>
    </lineage>
</organism>
<proteinExistence type="predicted"/>
<dbReference type="AlphaFoldDB" id="A0A6N7YRH5"/>
<reference evidence="1 2" key="1">
    <citation type="submission" date="2019-11" db="EMBL/GenBank/DDBJ databases">
        <title>Draft genome of Amycolatopsis RM579.</title>
        <authorList>
            <person name="Duangmal K."/>
            <person name="Mingma R."/>
        </authorList>
    </citation>
    <scope>NUCLEOTIDE SEQUENCE [LARGE SCALE GENOMIC DNA]</scope>
    <source>
        <strain evidence="1 2">RM579</strain>
    </source>
</reference>
<keyword evidence="2" id="KW-1185">Reference proteome</keyword>
<evidence type="ECO:0000313" key="2">
    <source>
        <dbReference type="Proteomes" id="UP000440096"/>
    </source>
</evidence>
<dbReference type="InterPro" id="IPR011004">
    <property type="entry name" value="Trimer_LpxA-like_sf"/>
</dbReference>
<dbReference type="EMBL" id="WMBA01000012">
    <property type="protein sequence ID" value="MTD54508.1"/>
    <property type="molecule type" value="Genomic_DNA"/>
</dbReference>
<gene>
    <name evidence="1" type="ORF">GKO32_11045</name>
</gene>
<dbReference type="Proteomes" id="UP000440096">
    <property type="component" value="Unassembled WGS sequence"/>
</dbReference>
<sequence>MTGRPTQLSPLHIVGAGGLGREALDAAFACGYRPSGLVLIDDHLSVKKLHGVAVRRPEEARSGAYVVAVADPLLRRSLSERMLGRGLIPSLLVHPAATIGHDTSLAGGCIVLANTYVATGAQLSAHTQVQAGSTIGHDSVLHDYVTVLPGADVAGRVVLHGDVTVGHGARVLPGLVIGPSTCVEAGEVVTHSRLGKAALTRVRPPAAPG</sequence>
<dbReference type="SUPFAM" id="SSF51161">
    <property type="entry name" value="Trimeric LpxA-like enzymes"/>
    <property type="match status" value="1"/>
</dbReference>
<dbReference type="Gene3D" id="3.40.50.20">
    <property type="match status" value="1"/>
</dbReference>
<dbReference type="RefSeq" id="WP_154756719.1">
    <property type="nucleotide sequence ID" value="NZ_WMBA01000012.1"/>
</dbReference>
<comment type="caution">
    <text evidence="1">The sequence shown here is derived from an EMBL/GenBank/DDBJ whole genome shotgun (WGS) entry which is preliminary data.</text>
</comment>
<dbReference type="GO" id="GO:0016746">
    <property type="term" value="F:acyltransferase activity"/>
    <property type="evidence" value="ECO:0007669"/>
    <property type="project" value="UniProtKB-KW"/>
</dbReference>
<dbReference type="PANTHER" id="PTHR43300:SF7">
    <property type="entry name" value="UDP-N-ACETYLBACILLOSAMINE N-ACETYLTRANSFERASE"/>
    <property type="match status" value="1"/>
</dbReference>
<dbReference type="InterPro" id="IPR050179">
    <property type="entry name" value="Trans_hexapeptide_repeat"/>
</dbReference>
<dbReference type="OrthoDB" id="3697257at2"/>
<keyword evidence="1" id="KW-0808">Transferase</keyword>
<protein>
    <submittedName>
        <fullName evidence="1">Acyltransferase</fullName>
    </submittedName>
</protein>